<dbReference type="EMBL" id="MGDT01000007">
    <property type="protein sequence ID" value="OGL66376.1"/>
    <property type="molecule type" value="Genomic_DNA"/>
</dbReference>
<dbReference type="STRING" id="1802385.A2856_01640"/>
<gene>
    <name evidence="3" type="ORF">A2856_01640</name>
</gene>
<protein>
    <submittedName>
        <fullName evidence="3">Uncharacterized protein</fullName>
    </submittedName>
</protein>
<keyword evidence="2" id="KW-0812">Transmembrane</keyword>
<proteinExistence type="predicted"/>
<dbReference type="AlphaFoldDB" id="A0A1F7TK72"/>
<dbReference type="Proteomes" id="UP000177885">
    <property type="component" value="Unassembled WGS sequence"/>
</dbReference>
<name>A0A1F7TK72_9BACT</name>
<accession>A0A1F7TK72</accession>
<evidence type="ECO:0000313" key="3">
    <source>
        <dbReference type="EMBL" id="OGL66376.1"/>
    </source>
</evidence>
<feature type="transmembrane region" description="Helical" evidence="2">
    <location>
        <begin position="64"/>
        <end position="84"/>
    </location>
</feature>
<feature type="transmembrane region" description="Helical" evidence="2">
    <location>
        <begin position="36"/>
        <end position="58"/>
    </location>
</feature>
<sequence length="258" mass="28177">MADDKPSPEPSTALTRQQRDDLDAQFKKERTALRHLEWSITGLLGGASIVIAVVGQAFLGIGGVPTLVGMPLAMLTMLVVRFLAKKIAAKLPVPVSDRTPMVWPILPDPKIMAYASRMEAEVLALADAASDRGVVSKLDRVREALASELSSYRTAAADLTRIEAKKRRRNGRDVTSVDEVIKELAERRDAAEGHVNQCLDAYDTFVSRYLLRRGNAGKEVSSLIDDLLKEIGKKDEAMKEAEKEVETLVPAEAAPSQT</sequence>
<evidence type="ECO:0000256" key="2">
    <source>
        <dbReference type="SAM" id="Phobius"/>
    </source>
</evidence>
<keyword evidence="2" id="KW-0472">Membrane</keyword>
<comment type="caution">
    <text evidence="3">The sequence shown here is derived from an EMBL/GenBank/DDBJ whole genome shotgun (WGS) entry which is preliminary data.</text>
</comment>
<reference evidence="3 4" key="1">
    <citation type="journal article" date="2016" name="Nat. Commun.">
        <title>Thousands of microbial genomes shed light on interconnected biogeochemical processes in an aquifer system.</title>
        <authorList>
            <person name="Anantharaman K."/>
            <person name="Brown C.T."/>
            <person name="Hug L.A."/>
            <person name="Sharon I."/>
            <person name="Castelle C.J."/>
            <person name="Probst A.J."/>
            <person name="Thomas B.C."/>
            <person name="Singh A."/>
            <person name="Wilkins M.J."/>
            <person name="Karaoz U."/>
            <person name="Brodie E.L."/>
            <person name="Williams K.H."/>
            <person name="Hubbard S.S."/>
            <person name="Banfield J.F."/>
        </authorList>
    </citation>
    <scope>NUCLEOTIDE SEQUENCE [LARGE SCALE GENOMIC DNA]</scope>
</reference>
<evidence type="ECO:0000256" key="1">
    <source>
        <dbReference type="SAM" id="MobiDB-lite"/>
    </source>
</evidence>
<organism evidence="3 4">
    <name type="scientific">Candidatus Uhrbacteria bacterium RIFCSPHIGHO2_01_FULL_63_20</name>
    <dbReference type="NCBI Taxonomy" id="1802385"/>
    <lineage>
        <taxon>Bacteria</taxon>
        <taxon>Candidatus Uhriibacteriota</taxon>
    </lineage>
</organism>
<feature type="region of interest" description="Disordered" evidence="1">
    <location>
        <begin position="1"/>
        <end position="21"/>
    </location>
</feature>
<evidence type="ECO:0000313" key="4">
    <source>
        <dbReference type="Proteomes" id="UP000177885"/>
    </source>
</evidence>
<keyword evidence="2" id="KW-1133">Transmembrane helix</keyword>